<keyword evidence="3" id="KW-1185">Reference proteome</keyword>
<protein>
    <submittedName>
        <fullName evidence="2">Uncharacterized protein</fullName>
    </submittedName>
</protein>
<name>A0A0L0GG34_9EUKA</name>
<reference evidence="2 3" key="1">
    <citation type="submission" date="2011-02" db="EMBL/GenBank/DDBJ databases">
        <title>The Genome Sequence of Sphaeroforma arctica JP610.</title>
        <authorList>
            <consortium name="The Broad Institute Genome Sequencing Platform"/>
            <person name="Russ C."/>
            <person name="Cuomo C."/>
            <person name="Young S.K."/>
            <person name="Zeng Q."/>
            <person name="Gargeya S."/>
            <person name="Alvarado L."/>
            <person name="Berlin A."/>
            <person name="Chapman S.B."/>
            <person name="Chen Z."/>
            <person name="Freedman E."/>
            <person name="Gellesch M."/>
            <person name="Goldberg J."/>
            <person name="Griggs A."/>
            <person name="Gujja S."/>
            <person name="Heilman E."/>
            <person name="Heiman D."/>
            <person name="Howarth C."/>
            <person name="Mehta T."/>
            <person name="Neiman D."/>
            <person name="Pearson M."/>
            <person name="Roberts A."/>
            <person name="Saif S."/>
            <person name="Shea T."/>
            <person name="Shenoy N."/>
            <person name="Sisk P."/>
            <person name="Stolte C."/>
            <person name="Sykes S."/>
            <person name="White J."/>
            <person name="Yandava C."/>
            <person name="Burger G."/>
            <person name="Gray M.W."/>
            <person name="Holland P.W.H."/>
            <person name="King N."/>
            <person name="Lang F.B.F."/>
            <person name="Roger A.J."/>
            <person name="Ruiz-Trillo I."/>
            <person name="Haas B."/>
            <person name="Nusbaum C."/>
            <person name="Birren B."/>
        </authorList>
    </citation>
    <scope>NUCLEOTIDE SEQUENCE [LARGE SCALE GENOMIC DNA]</scope>
    <source>
        <strain evidence="2 3">JP610</strain>
    </source>
</reference>
<organism evidence="2 3">
    <name type="scientific">Sphaeroforma arctica JP610</name>
    <dbReference type="NCBI Taxonomy" id="667725"/>
    <lineage>
        <taxon>Eukaryota</taxon>
        <taxon>Ichthyosporea</taxon>
        <taxon>Ichthyophonida</taxon>
        <taxon>Sphaeroforma</taxon>
    </lineage>
</organism>
<accession>A0A0L0GG34</accession>
<gene>
    <name evidence="2" type="ORF">SARC_00629</name>
</gene>
<evidence type="ECO:0000313" key="3">
    <source>
        <dbReference type="Proteomes" id="UP000054560"/>
    </source>
</evidence>
<evidence type="ECO:0000313" key="2">
    <source>
        <dbReference type="EMBL" id="KNC87243.1"/>
    </source>
</evidence>
<sequence>MTSTQANTVYRKWHYAKQADFVSKSSTKRRSKDADTNAKVGAKRSRSEPSLHSVRKISITRQQMSPKMTTTLPRVQHVRPVAPIGQVQSSLPILPTQSNFLPLHTPRTPYYDFKRCQTAFSDILLKGLVPDNLNQPTQILPEFDLLPTISTDSPTERSNAFPALIPDSDLAVASTLGNLRLLDSVPKASGLLDTRMYSPVSTSLPESPTQHLALLNPNTGTNYTLERMDTQSSMLSRNSTTPSLSSFGWSFDAFDLELEPSIGQNLLSPVGDFSHFNELALSDLERTFSLA</sequence>
<dbReference type="RefSeq" id="XP_014161145.1">
    <property type="nucleotide sequence ID" value="XM_014305670.1"/>
</dbReference>
<feature type="region of interest" description="Disordered" evidence="1">
    <location>
        <begin position="21"/>
        <end position="52"/>
    </location>
</feature>
<dbReference type="AlphaFoldDB" id="A0A0L0GG34"/>
<evidence type="ECO:0000256" key="1">
    <source>
        <dbReference type="SAM" id="MobiDB-lite"/>
    </source>
</evidence>
<dbReference type="GeneID" id="25901133"/>
<dbReference type="Proteomes" id="UP000054560">
    <property type="component" value="Unassembled WGS sequence"/>
</dbReference>
<proteinExistence type="predicted"/>
<dbReference type="EMBL" id="KQ241617">
    <property type="protein sequence ID" value="KNC87243.1"/>
    <property type="molecule type" value="Genomic_DNA"/>
</dbReference>